<reference evidence="1 2" key="1">
    <citation type="journal article" date="2019" name="Mol. Biol. Evol.">
        <title>Blast fungal genomes show frequent chromosomal changes, gene gains and losses, and effector gene turnover.</title>
        <authorList>
            <person name="Gomez Luciano L.B."/>
            <person name="Jason Tsai I."/>
            <person name="Chuma I."/>
            <person name="Tosa Y."/>
            <person name="Chen Y.H."/>
            <person name="Li J.Y."/>
            <person name="Li M.Y."/>
            <person name="Jade Lu M.Y."/>
            <person name="Nakayashiki H."/>
            <person name="Li W.H."/>
        </authorList>
    </citation>
    <scope>NUCLEOTIDE SEQUENCE [LARGE SCALE GENOMIC DNA]</scope>
    <source>
        <strain evidence="1 2">NI907</strain>
    </source>
</reference>
<proteinExistence type="predicted"/>
<organism evidence="1 2">
    <name type="scientific">Pyricularia grisea</name>
    <name type="common">Crabgrass-specific blast fungus</name>
    <name type="synonym">Magnaporthe grisea</name>
    <dbReference type="NCBI Taxonomy" id="148305"/>
    <lineage>
        <taxon>Eukaryota</taxon>
        <taxon>Fungi</taxon>
        <taxon>Dikarya</taxon>
        <taxon>Ascomycota</taxon>
        <taxon>Pezizomycotina</taxon>
        <taxon>Sordariomycetes</taxon>
        <taxon>Sordariomycetidae</taxon>
        <taxon>Magnaporthales</taxon>
        <taxon>Pyriculariaceae</taxon>
        <taxon>Pyricularia</taxon>
    </lineage>
</organism>
<evidence type="ECO:0000313" key="1">
    <source>
        <dbReference type="Proteomes" id="UP000515153"/>
    </source>
</evidence>
<accession>A0A6P8AUK0</accession>
<dbReference type="KEGG" id="pgri:PgNI_08412"/>
<dbReference type="RefSeq" id="XP_030978570.1">
    <property type="nucleotide sequence ID" value="XM_031128409.1"/>
</dbReference>
<reference evidence="2" key="2">
    <citation type="submission" date="2019-10" db="EMBL/GenBank/DDBJ databases">
        <authorList>
            <consortium name="NCBI Genome Project"/>
        </authorList>
    </citation>
    <scope>NUCLEOTIDE SEQUENCE</scope>
    <source>
        <strain evidence="2">NI907</strain>
    </source>
</reference>
<keyword evidence="1" id="KW-1185">Reference proteome</keyword>
<protein>
    <submittedName>
        <fullName evidence="2">Uncharacterized protein</fullName>
    </submittedName>
</protein>
<name>A0A6P8AUK0_PYRGI</name>
<reference evidence="2" key="3">
    <citation type="submission" date="2025-08" db="UniProtKB">
        <authorList>
            <consortium name="RefSeq"/>
        </authorList>
    </citation>
    <scope>IDENTIFICATION</scope>
    <source>
        <strain evidence="2">NI907</strain>
    </source>
</reference>
<dbReference type="Proteomes" id="UP000515153">
    <property type="component" value="Chromosome V"/>
</dbReference>
<dbReference type="AlphaFoldDB" id="A0A6P8AUK0"/>
<gene>
    <name evidence="2" type="ORF">PgNI_08412</name>
</gene>
<sequence>MSHLMWMWLYNKNVPAILKNMTDKPISCNRELCITFLPPHLASATSRINMLNGRPKRAKKRATGCIQMHVCTSKH</sequence>
<evidence type="ECO:0000313" key="2">
    <source>
        <dbReference type="RefSeq" id="XP_030978570.1"/>
    </source>
</evidence>
<dbReference type="GeneID" id="41963317"/>